<dbReference type="SUPFAM" id="SSF52540">
    <property type="entry name" value="P-loop containing nucleoside triphosphate hydrolases"/>
    <property type="match status" value="1"/>
</dbReference>
<evidence type="ECO:0008006" key="3">
    <source>
        <dbReference type="Google" id="ProtNLM"/>
    </source>
</evidence>
<accession>A0ABQ1MVZ6</accession>
<evidence type="ECO:0000313" key="1">
    <source>
        <dbReference type="EMBL" id="GGC47841.1"/>
    </source>
</evidence>
<organism evidence="1 2">
    <name type="scientific">Marivirga lumbricoides</name>
    <dbReference type="NCBI Taxonomy" id="1046115"/>
    <lineage>
        <taxon>Bacteria</taxon>
        <taxon>Pseudomonadati</taxon>
        <taxon>Bacteroidota</taxon>
        <taxon>Cytophagia</taxon>
        <taxon>Cytophagales</taxon>
        <taxon>Marivirgaceae</taxon>
        <taxon>Marivirga</taxon>
    </lineage>
</organism>
<dbReference type="InterPro" id="IPR027417">
    <property type="entry name" value="P-loop_NTPase"/>
</dbReference>
<name>A0ABQ1MVZ6_9BACT</name>
<dbReference type="SUPFAM" id="SSF56112">
    <property type="entry name" value="Protein kinase-like (PK-like)"/>
    <property type="match status" value="1"/>
</dbReference>
<dbReference type="Proteomes" id="UP000636010">
    <property type="component" value="Unassembled WGS sequence"/>
</dbReference>
<gene>
    <name evidence="1" type="ORF">GCM10011506_36830</name>
</gene>
<evidence type="ECO:0000313" key="2">
    <source>
        <dbReference type="Proteomes" id="UP000636010"/>
    </source>
</evidence>
<comment type="caution">
    <text evidence="1">The sequence shown here is derived from an EMBL/GenBank/DDBJ whole genome shotgun (WGS) entry which is preliminary data.</text>
</comment>
<dbReference type="RefSeq" id="WP_188466352.1">
    <property type="nucleotide sequence ID" value="NZ_BAABHU010000013.1"/>
</dbReference>
<proteinExistence type="predicted"/>
<protein>
    <recommendedName>
        <fullName evidence="3">Thymidylate kinase</fullName>
    </recommendedName>
</protein>
<keyword evidence="2" id="KW-1185">Reference proteome</keyword>
<reference evidence="2" key="1">
    <citation type="journal article" date="2019" name="Int. J. Syst. Evol. Microbiol.">
        <title>The Global Catalogue of Microorganisms (GCM) 10K type strain sequencing project: providing services to taxonomists for standard genome sequencing and annotation.</title>
        <authorList>
            <consortium name="The Broad Institute Genomics Platform"/>
            <consortium name="The Broad Institute Genome Sequencing Center for Infectious Disease"/>
            <person name="Wu L."/>
            <person name="Ma J."/>
        </authorList>
    </citation>
    <scope>NUCLEOTIDE SEQUENCE [LARGE SCALE GENOMIC DNA]</scope>
    <source>
        <strain evidence="2">CGMCC 1.10832</strain>
    </source>
</reference>
<dbReference type="EMBL" id="BMEC01000013">
    <property type="protein sequence ID" value="GGC47841.1"/>
    <property type="molecule type" value="Genomic_DNA"/>
</dbReference>
<sequence>MQNIFKHIGYNVDNEASEAKELPIMMIKNPDGSARWIWHAQARKPYFLKFYNVSGLKPFAFATFCRIVFFLRIQRAIFSSKKVRLTHCDPSHPILNLFESSQWALFTGTTGPNNKMVIFHQGKEESEFIKIAPSNSANELLEKEFDTINILKNLKPITFSHPKAIRDAENILRLTDISYGGERLKHFSEEHKSTIFELSMKTTVNSDALRSQLLSEVSDKLHSDSLTQDQRIPVSLIEKLQELSQFCEALPFKMSFNHGDFTPWNMYSSVTGLNIYDWELADYLPIGFDAFHFIVQKGVMQEGKSWRKIKEEIDLYIPEELMNRWTKQSDLKRDDYLKLYLLVNATRYLYLYSQQEKWHAQISWLLAVWDDAITDLTKAEHANRGEFISNIFDYLQSKQYAAIKFPNIHPSLLSPNSDIDLCIYKNDYKSICQYIENHSAVKHTIMERKSFMASVKVFLHDNSIVCLDLIWKFKRKALVMMDAGEVLRNAVPNTYGVKNMSLKHLAEYLGLFYGLNAHEIPQFYQPYILALRDADTSIEKIIYKGLESSETPTEQLKAELLNYSPNIGIRKLYNHMAYAMDVTRELLFKRGLIITFSGVDGAGKSTIIEKTKYELEKKLRKRVVVLRHRPSVLPILSAWTKGKEKAEQDAANTLPRQGSNKSFISSLFRFGYYFVDYFFGQFYVKLKYVSRGYVVLYDRYYFDFINDSKRSNIHLPNKLLMLGYKFLFSPDLNFFLYAKPEVILERKKELDHDTINSLTISYLNLFGNLNKAKKGAYIPVENIAMDETLKTIMQQAWPKIA</sequence>
<dbReference type="InterPro" id="IPR011009">
    <property type="entry name" value="Kinase-like_dom_sf"/>
</dbReference>
<dbReference type="Gene3D" id="3.40.50.300">
    <property type="entry name" value="P-loop containing nucleotide triphosphate hydrolases"/>
    <property type="match status" value="1"/>
</dbReference>